<sequence length="211" mass="23603">MNEYKRFEIDFSEARSISTPSSQIDFKPMDPAKLNQIWGFTAPKHLEKMSGPCAIGTILHYHGIGWNHIPKDRQGRPLNDPFIEEIVRWSETPDLFGGSMGTSPLMMLGALRKADLHASWYAGNSVVDTLQVIQLELLQGRPVMVLVNHGPIGHPLSLEWQVVYKMVENTIHTKHSGGGKNDSVWSLLQFKELLAMDQPQLSCSIVTAAKD</sequence>
<name>A0AA86MH49_9BURK</name>
<dbReference type="Proteomes" id="UP001329151">
    <property type="component" value="Chromosome"/>
</dbReference>
<evidence type="ECO:0000313" key="1">
    <source>
        <dbReference type="EMBL" id="BET24702.1"/>
    </source>
</evidence>
<dbReference type="RefSeq" id="WP_130557063.1">
    <property type="nucleotide sequence ID" value="NZ_AP028947.1"/>
</dbReference>
<accession>A0AA86MH49</accession>
<reference evidence="1 2" key="1">
    <citation type="submission" date="2023-10" db="EMBL/GenBank/DDBJ databases">
        <title>Complete Genome Sequence of Limnobacter thiooxidans CS-K2T, Isolated from freshwater lake sediments in Bavaria, Germany.</title>
        <authorList>
            <person name="Naruki M."/>
            <person name="Watanabe A."/>
            <person name="Warashina T."/>
            <person name="Morita T."/>
            <person name="Arakawa K."/>
        </authorList>
    </citation>
    <scope>NUCLEOTIDE SEQUENCE [LARGE SCALE GENOMIC DNA]</scope>
    <source>
        <strain evidence="1 2">CS-K2</strain>
    </source>
</reference>
<keyword evidence="2" id="KW-1185">Reference proteome</keyword>
<dbReference type="EMBL" id="AP028947">
    <property type="protein sequence ID" value="BET24702.1"/>
    <property type="molecule type" value="Genomic_DNA"/>
</dbReference>
<gene>
    <name evidence="1" type="ORF">RGQ30_02030</name>
</gene>
<organism evidence="1 2">
    <name type="scientific">Limnobacter thiooxidans</name>
    <dbReference type="NCBI Taxonomy" id="131080"/>
    <lineage>
        <taxon>Bacteria</taxon>
        <taxon>Pseudomonadati</taxon>
        <taxon>Pseudomonadota</taxon>
        <taxon>Betaproteobacteria</taxon>
        <taxon>Burkholderiales</taxon>
        <taxon>Burkholderiaceae</taxon>
        <taxon>Limnobacter</taxon>
    </lineage>
</organism>
<dbReference type="AlphaFoldDB" id="A0AA86MH49"/>
<proteinExistence type="predicted"/>
<protein>
    <submittedName>
        <fullName evidence="1">Uncharacterized protein</fullName>
    </submittedName>
</protein>
<evidence type="ECO:0000313" key="2">
    <source>
        <dbReference type="Proteomes" id="UP001329151"/>
    </source>
</evidence>
<dbReference type="Gene3D" id="3.90.70.10">
    <property type="entry name" value="Cysteine proteinases"/>
    <property type="match status" value="1"/>
</dbReference>
<dbReference type="KEGG" id="lto:RGQ30_02030"/>